<dbReference type="GO" id="GO:0005576">
    <property type="term" value="C:extracellular region"/>
    <property type="evidence" value="ECO:0007669"/>
    <property type="project" value="UniProtKB-SubCell"/>
</dbReference>
<evidence type="ECO:0000256" key="5">
    <source>
        <dbReference type="ARBA" id="ARBA00022729"/>
    </source>
</evidence>
<comment type="subcellular location">
    <subcellularLocation>
        <location evidence="2">Secreted</location>
    </subcellularLocation>
</comment>
<keyword evidence="7" id="KW-0186">Copper</keyword>
<feature type="compositionally biased region" description="Pro residues" evidence="12">
    <location>
        <begin position="337"/>
        <end position="349"/>
    </location>
</feature>
<dbReference type="GO" id="GO:0046872">
    <property type="term" value="F:metal ion binding"/>
    <property type="evidence" value="ECO:0007669"/>
    <property type="project" value="UniProtKB-KW"/>
</dbReference>
<feature type="compositionally biased region" description="Low complexity" evidence="12">
    <location>
        <begin position="319"/>
        <end position="330"/>
    </location>
</feature>
<feature type="compositionally biased region" description="Basic and acidic residues" evidence="12">
    <location>
        <begin position="406"/>
        <end position="415"/>
    </location>
</feature>
<dbReference type="Proteomes" id="UP000567179">
    <property type="component" value="Unassembled WGS sequence"/>
</dbReference>
<keyword evidence="3" id="KW-0964">Secreted</keyword>
<feature type="compositionally biased region" description="Low complexity" evidence="12">
    <location>
        <begin position="350"/>
        <end position="387"/>
    </location>
</feature>
<feature type="region of interest" description="Disordered" evidence="12">
    <location>
        <begin position="258"/>
        <end position="277"/>
    </location>
</feature>
<evidence type="ECO:0000313" key="15">
    <source>
        <dbReference type="Proteomes" id="UP000567179"/>
    </source>
</evidence>
<evidence type="ECO:0000256" key="7">
    <source>
        <dbReference type="ARBA" id="ARBA00023008"/>
    </source>
</evidence>
<dbReference type="OrthoDB" id="2019572at2759"/>
<dbReference type="GO" id="GO:0004497">
    <property type="term" value="F:monooxygenase activity"/>
    <property type="evidence" value="ECO:0007669"/>
    <property type="project" value="UniProtKB-KW"/>
</dbReference>
<feature type="compositionally biased region" description="Basic residues" evidence="12">
    <location>
        <begin position="419"/>
        <end position="432"/>
    </location>
</feature>
<accession>A0A8H5B7G0</accession>
<evidence type="ECO:0000256" key="4">
    <source>
        <dbReference type="ARBA" id="ARBA00022723"/>
    </source>
</evidence>
<keyword evidence="8" id="KW-0503">Monooxygenase</keyword>
<keyword evidence="9" id="KW-1015">Disulfide bond</keyword>
<keyword evidence="5 13" id="KW-0732">Signal</keyword>
<evidence type="ECO:0000256" key="2">
    <source>
        <dbReference type="ARBA" id="ARBA00004613"/>
    </source>
</evidence>
<dbReference type="InterPro" id="IPR054497">
    <property type="entry name" value="LPMO_AA14"/>
</dbReference>
<evidence type="ECO:0000256" key="8">
    <source>
        <dbReference type="ARBA" id="ARBA00023033"/>
    </source>
</evidence>
<dbReference type="Pfam" id="PF22810">
    <property type="entry name" value="LPMO_AA14"/>
    <property type="match status" value="1"/>
</dbReference>
<comment type="caution">
    <text evidence="14">The sequence shown here is derived from an EMBL/GenBank/DDBJ whole genome shotgun (WGS) entry which is preliminary data.</text>
</comment>
<evidence type="ECO:0000256" key="3">
    <source>
        <dbReference type="ARBA" id="ARBA00022525"/>
    </source>
</evidence>
<evidence type="ECO:0000256" key="1">
    <source>
        <dbReference type="ARBA" id="ARBA00001973"/>
    </source>
</evidence>
<evidence type="ECO:0000256" key="10">
    <source>
        <dbReference type="ARBA" id="ARBA00023180"/>
    </source>
</evidence>
<protein>
    <submittedName>
        <fullName evidence="14">Uncharacterized protein</fullName>
    </submittedName>
</protein>
<evidence type="ECO:0000256" key="9">
    <source>
        <dbReference type="ARBA" id="ARBA00023157"/>
    </source>
</evidence>
<keyword evidence="10" id="KW-0325">Glycoprotein</keyword>
<name>A0A8H5B7G0_9AGAR</name>
<dbReference type="AlphaFoldDB" id="A0A8H5B7G0"/>
<dbReference type="EMBL" id="JAACJJ010000031">
    <property type="protein sequence ID" value="KAF5318169.1"/>
    <property type="molecule type" value="Genomic_DNA"/>
</dbReference>
<feature type="compositionally biased region" description="Low complexity" evidence="12">
    <location>
        <begin position="294"/>
        <end position="311"/>
    </location>
</feature>
<feature type="chain" id="PRO_5034519702" evidence="13">
    <location>
        <begin position="20"/>
        <end position="432"/>
    </location>
</feature>
<evidence type="ECO:0000256" key="13">
    <source>
        <dbReference type="SAM" id="SignalP"/>
    </source>
</evidence>
<proteinExistence type="inferred from homology"/>
<keyword evidence="6" id="KW-0560">Oxidoreductase</keyword>
<organism evidence="14 15">
    <name type="scientific">Psilocybe cf. subviscida</name>
    <dbReference type="NCBI Taxonomy" id="2480587"/>
    <lineage>
        <taxon>Eukaryota</taxon>
        <taxon>Fungi</taxon>
        <taxon>Dikarya</taxon>
        <taxon>Basidiomycota</taxon>
        <taxon>Agaricomycotina</taxon>
        <taxon>Agaricomycetes</taxon>
        <taxon>Agaricomycetidae</taxon>
        <taxon>Agaricales</taxon>
        <taxon>Agaricineae</taxon>
        <taxon>Strophariaceae</taxon>
        <taxon>Psilocybe</taxon>
    </lineage>
</organism>
<evidence type="ECO:0000313" key="14">
    <source>
        <dbReference type="EMBL" id="KAF5318169.1"/>
    </source>
</evidence>
<keyword evidence="15" id="KW-1185">Reference proteome</keyword>
<feature type="region of interest" description="Disordered" evidence="12">
    <location>
        <begin position="282"/>
        <end position="432"/>
    </location>
</feature>
<sequence length="432" mass="44315">MVRLSAVLGACLSAGLARAHLAAYAPGMYCLDGNTGAKDLNSYAIVSPLYQLAFKDWWFHAVNGCKNFPPTDGKVLEIPAGGSFIAEIASNRAKTTLSYNGRDTSAWPDGNTYPEDYNVPSCIISPNMHAQNQSRAAGTAFAISYQSDINAVTPDNLVVFSVAYHTPWKRVVNYQVPKALPACPPGGCICAWGWVPNGCGQPNMYHIPYKCKVTGATSTAPLAVPKPPVWCEGNPGACTKGAKQMIYWNQLERNNIAVSGWDQNGDPKSPAYNSKCGFPDGAQNDIFTSGGGDSNANSGPSSGSGSSNSGSSNGGSNNGGSNNSGASGSNNNGGGSSPPPAAAAPPAASPQPAAAAATIPSADPAAPAGDTAPITSDAGAAPAGDSGKSTGTKNPAPSCKKRVRKRTSERVETLAKKGIASHRRGHLANRAF</sequence>
<keyword evidence="4" id="KW-0479">Metal-binding</keyword>
<reference evidence="14 15" key="1">
    <citation type="journal article" date="2020" name="ISME J.">
        <title>Uncovering the hidden diversity of litter-decomposition mechanisms in mushroom-forming fungi.</title>
        <authorList>
            <person name="Floudas D."/>
            <person name="Bentzer J."/>
            <person name="Ahren D."/>
            <person name="Johansson T."/>
            <person name="Persson P."/>
            <person name="Tunlid A."/>
        </authorList>
    </citation>
    <scope>NUCLEOTIDE SEQUENCE [LARGE SCALE GENOMIC DNA]</scope>
    <source>
        <strain evidence="14 15">CBS 101986</strain>
    </source>
</reference>
<feature type="signal peptide" evidence="13">
    <location>
        <begin position="1"/>
        <end position="19"/>
    </location>
</feature>
<comment type="cofactor">
    <cofactor evidence="1">
        <name>Cu(2+)</name>
        <dbReference type="ChEBI" id="CHEBI:29036"/>
    </cofactor>
</comment>
<evidence type="ECO:0000256" key="6">
    <source>
        <dbReference type="ARBA" id="ARBA00023002"/>
    </source>
</evidence>
<gene>
    <name evidence="14" type="ORF">D9619_012136</name>
</gene>
<comment type="similarity">
    <text evidence="11">Belongs to the polysaccharide monooxygenase AA14 family.</text>
</comment>
<evidence type="ECO:0000256" key="12">
    <source>
        <dbReference type="SAM" id="MobiDB-lite"/>
    </source>
</evidence>
<evidence type="ECO:0000256" key="11">
    <source>
        <dbReference type="ARBA" id="ARBA00046340"/>
    </source>
</evidence>